<feature type="compositionally biased region" description="Basic and acidic residues" evidence="1">
    <location>
        <begin position="192"/>
        <end position="207"/>
    </location>
</feature>
<sequence>MEGEFPANPAGRVPLILDLDPSIFTRFSGALTRAAIDAAPVLTGPPSRVDQTWQGAPSGTYYVPAASIPRRTPSSATPAVFIGKSGDAWQLRVTLELRRHPSVAADASPLPLDGVKVAFVTSVPGVSVVFTEVHEEPTGDPGVARRLVAVAPLDDPARVAAVLQKDETAVLTVTGTVHWRLALPPEPEDEGGDHGPRIPEKYIPVDRHPRRPGPLEVGRDGHGPLIPEKYIPVEKIPLRPDPIEYTPHADLPVRELFERPRIRLTLTSATLAAESLNLSPDALRLDRLLLRNPGRWILERPDPPPRSEPHEDALTLTADRRGISMWFPTEAHANRPIYALVNGAIGFDPDTVWITGPAGPWKASPIPNQYYVLPTEYRLAFDTARGVPAVTALLREQPVPQGRPASAAHRVRVRFALTPWFAPEPLERLRTTIAEAENLPYPEFAVGGLEKTEFRPSSLFTGLGGDVVEQPDGSAVDPRGFELVYDCSLEFYTLLCRMLAPAQGPATGIEASVRVTLKTSPEDAGTVREIPVRIRLDAPNDEFLEVEPDGAGRLTARVRNLAAGSATVRQAVATLLVVAPAGHQPVDAVPADVSPLPFTVAAGGETTVTLVPREPVDPGVVGRVALDFDRVGLDVTAADVLERVHELAATVNLDTTVRVRSFQLQHAADLPPELAGLEGLEVQLRRGGTDPVTVYLTREEWDKTVHLAYTLADLVAGMSPDAPRFEWRRRNLTRTGTGPFSAWEQMAGGDLYATPIA</sequence>
<dbReference type="EMBL" id="QOIL01000010">
    <property type="protein sequence ID" value="RCG29801.1"/>
    <property type="molecule type" value="Genomic_DNA"/>
</dbReference>
<keyword evidence="3" id="KW-1185">Reference proteome</keyword>
<evidence type="ECO:0000313" key="3">
    <source>
        <dbReference type="Proteomes" id="UP000253094"/>
    </source>
</evidence>
<protein>
    <submittedName>
        <fullName evidence="2">Uncharacterized protein</fullName>
    </submittedName>
</protein>
<evidence type="ECO:0000256" key="1">
    <source>
        <dbReference type="SAM" id="MobiDB-lite"/>
    </source>
</evidence>
<dbReference type="RefSeq" id="WP_114030310.1">
    <property type="nucleotide sequence ID" value="NZ_QOIL01000010.1"/>
</dbReference>
<dbReference type="Proteomes" id="UP000253094">
    <property type="component" value="Unassembled WGS sequence"/>
</dbReference>
<accession>A0A367FHK1</accession>
<proteinExistence type="predicted"/>
<evidence type="ECO:0000313" key="2">
    <source>
        <dbReference type="EMBL" id="RCG29801.1"/>
    </source>
</evidence>
<reference evidence="2 3" key="1">
    <citation type="submission" date="2018-06" db="EMBL/GenBank/DDBJ databases">
        <title>Sphaerisporangium craniellae sp. nov., isolated from a marine sponge in the South China Sea.</title>
        <authorList>
            <person name="Li L."/>
        </authorList>
    </citation>
    <scope>NUCLEOTIDE SEQUENCE [LARGE SCALE GENOMIC DNA]</scope>
    <source>
        <strain evidence="2 3">CCTCC AA 208026</strain>
    </source>
</reference>
<feature type="region of interest" description="Disordered" evidence="1">
    <location>
        <begin position="182"/>
        <end position="223"/>
    </location>
</feature>
<dbReference type="AlphaFoldDB" id="A0A367FHK1"/>
<organism evidence="2 3">
    <name type="scientific">Sphaerisporangium album</name>
    <dbReference type="NCBI Taxonomy" id="509200"/>
    <lineage>
        <taxon>Bacteria</taxon>
        <taxon>Bacillati</taxon>
        <taxon>Actinomycetota</taxon>
        <taxon>Actinomycetes</taxon>
        <taxon>Streptosporangiales</taxon>
        <taxon>Streptosporangiaceae</taxon>
        <taxon>Sphaerisporangium</taxon>
    </lineage>
</organism>
<dbReference type="OrthoDB" id="5180623at2"/>
<gene>
    <name evidence="2" type="ORF">DQ384_19745</name>
</gene>
<comment type="caution">
    <text evidence="2">The sequence shown here is derived from an EMBL/GenBank/DDBJ whole genome shotgun (WGS) entry which is preliminary data.</text>
</comment>
<name>A0A367FHK1_9ACTN</name>